<protein>
    <submittedName>
        <fullName evidence="3">Phosphatase</fullName>
    </submittedName>
</protein>
<dbReference type="InterPro" id="IPR002589">
    <property type="entry name" value="Macro_dom"/>
</dbReference>
<dbReference type="Proteomes" id="UP000282818">
    <property type="component" value="Unassembled WGS sequence"/>
</dbReference>
<evidence type="ECO:0000313" key="4">
    <source>
        <dbReference type="Proteomes" id="UP000282818"/>
    </source>
</evidence>
<dbReference type="InterPro" id="IPR043472">
    <property type="entry name" value="Macro_dom-like"/>
</dbReference>
<feature type="domain" description="Macro" evidence="2">
    <location>
        <begin position="1"/>
        <end position="152"/>
    </location>
</feature>
<sequence length="152" mass="16588">MKEITGDLIELAKQGEFDVIVHGCNCFCAMGAGIAAEIKQAFPEAYQADLATAEGQRAKLGTYSSAQVQCGAYQVVVVNAYTQYHWRGRGVLVDYIAIEQVFTAIKRDFAGARIGYPLIGAGLAGGGWQRIRRLIVHALDQEDHTLVMLPDR</sequence>
<reference evidence="3 4" key="1">
    <citation type="submission" date="2019-01" db="EMBL/GenBank/DDBJ databases">
        <authorList>
            <person name="Chen W.-M."/>
        </authorList>
    </citation>
    <scope>NUCLEOTIDE SEQUENCE [LARGE SCALE GENOMIC DNA]</scope>
    <source>
        <strain evidence="3 4">HPM-16</strain>
    </source>
</reference>
<dbReference type="EMBL" id="SACQ01000001">
    <property type="protein sequence ID" value="RVU32869.1"/>
    <property type="molecule type" value="Genomic_DNA"/>
</dbReference>
<name>A0A437QEK6_9GAMM</name>
<evidence type="ECO:0000256" key="1">
    <source>
        <dbReference type="ARBA" id="ARBA00035885"/>
    </source>
</evidence>
<dbReference type="RefSeq" id="WP_127693037.1">
    <property type="nucleotide sequence ID" value="NZ_SACQ01000001.1"/>
</dbReference>
<accession>A0A437QEK6</accession>
<dbReference type="AlphaFoldDB" id="A0A437QEK6"/>
<keyword evidence="4" id="KW-1185">Reference proteome</keyword>
<proteinExistence type="predicted"/>
<dbReference type="PROSITE" id="PS51154">
    <property type="entry name" value="MACRO"/>
    <property type="match status" value="1"/>
</dbReference>
<evidence type="ECO:0000313" key="3">
    <source>
        <dbReference type="EMBL" id="RVU32869.1"/>
    </source>
</evidence>
<dbReference type="SUPFAM" id="SSF52949">
    <property type="entry name" value="Macro domain-like"/>
    <property type="match status" value="1"/>
</dbReference>
<dbReference type="SMART" id="SM00506">
    <property type="entry name" value="A1pp"/>
    <property type="match status" value="1"/>
</dbReference>
<dbReference type="PANTHER" id="PTHR12521">
    <property type="entry name" value="PROTEIN C6ORF130"/>
    <property type="match status" value="1"/>
</dbReference>
<evidence type="ECO:0000259" key="2">
    <source>
        <dbReference type="PROSITE" id="PS51154"/>
    </source>
</evidence>
<dbReference type="InterPro" id="IPR050892">
    <property type="entry name" value="ADP-ribose_metab_enzymes"/>
</dbReference>
<dbReference type="Pfam" id="PF01661">
    <property type="entry name" value="Macro"/>
    <property type="match status" value="1"/>
</dbReference>
<dbReference type="PANTHER" id="PTHR12521:SF0">
    <property type="entry name" value="ADP-RIBOSE GLYCOHYDROLASE OARD1"/>
    <property type="match status" value="1"/>
</dbReference>
<organism evidence="3 4">
    <name type="scientific">Neptunomonas marina</name>
    <dbReference type="NCBI Taxonomy" id="1815562"/>
    <lineage>
        <taxon>Bacteria</taxon>
        <taxon>Pseudomonadati</taxon>
        <taxon>Pseudomonadota</taxon>
        <taxon>Gammaproteobacteria</taxon>
        <taxon>Oceanospirillales</taxon>
        <taxon>Oceanospirillaceae</taxon>
        <taxon>Neptunomonas</taxon>
    </lineage>
</organism>
<comment type="catalytic activity">
    <reaction evidence="1">
        <text>an N-(ADP-alpha-D-ribosyl)-thymidine in DNA + H2O = a thymidine in DNA + ADP-D-ribose</text>
        <dbReference type="Rhea" id="RHEA:71655"/>
        <dbReference type="Rhea" id="RHEA-COMP:13556"/>
        <dbReference type="Rhea" id="RHEA-COMP:18051"/>
        <dbReference type="ChEBI" id="CHEBI:15377"/>
        <dbReference type="ChEBI" id="CHEBI:57967"/>
        <dbReference type="ChEBI" id="CHEBI:137386"/>
        <dbReference type="ChEBI" id="CHEBI:191199"/>
    </reaction>
    <physiologicalReaction direction="left-to-right" evidence="1">
        <dbReference type="Rhea" id="RHEA:71656"/>
    </physiologicalReaction>
</comment>
<dbReference type="Gene3D" id="3.40.220.10">
    <property type="entry name" value="Leucine Aminopeptidase, subunit E, domain 1"/>
    <property type="match status" value="1"/>
</dbReference>
<gene>
    <name evidence="3" type="ORF">EOE65_04220</name>
</gene>
<dbReference type="GO" id="GO:0140291">
    <property type="term" value="P:peptidyl-glutamate ADP-deribosylation"/>
    <property type="evidence" value="ECO:0007669"/>
    <property type="project" value="TreeGrafter"/>
</dbReference>
<comment type="caution">
    <text evidence="3">The sequence shown here is derived from an EMBL/GenBank/DDBJ whole genome shotgun (WGS) entry which is preliminary data.</text>
</comment>